<accession>A0ABV2AHN0</accession>
<proteinExistence type="predicted"/>
<dbReference type="Proteomes" id="UP001439008">
    <property type="component" value="Unassembled WGS sequence"/>
</dbReference>
<reference evidence="1 2" key="1">
    <citation type="journal article" date="2024" name="BMC Biol.">
        <title>Comparative genomics of Ascetosporea gives new insight into the evolutionary basis for animal parasitism in Rhizaria.</title>
        <authorList>
            <person name="Hiltunen Thoren M."/>
            <person name="Onut-Brannstrom I."/>
            <person name="Alfjorden A."/>
            <person name="Peckova H."/>
            <person name="Swords F."/>
            <person name="Hooper C."/>
            <person name="Holzer A.S."/>
            <person name="Bass D."/>
            <person name="Burki F."/>
        </authorList>
    </citation>
    <scope>NUCLEOTIDE SEQUENCE [LARGE SCALE GENOMIC DNA]</scope>
    <source>
        <strain evidence="1">20-A016</strain>
    </source>
</reference>
<comment type="caution">
    <text evidence="1">The sequence shown here is derived from an EMBL/GenBank/DDBJ whole genome shotgun (WGS) entry which is preliminary data.</text>
</comment>
<gene>
    <name evidence="1" type="ORF">MHBO_001053</name>
</gene>
<organism evidence="1 2">
    <name type="scientific">Bonamia ostreae</name>
    <dbReference type="NCBI Taxonomy" id="126728"/>
    <lineage>
        <taxon>Eukaryota</taxon>
        <taxon>Sar</taxon>
        <taxon>Rhizaria</taxon>
        <taxon>Endomyxa</taxon>
        <taxon>Ascetosporea</taxon>
        <taxon>Haplosporida</taxon>
        <taxon>Bonamia</taxon>
    </lineage>
</organism>
<evidence type="ECO:0000313" key="2">
    <source>
        <dbReference type="Proteomes" id="UP001439008"/>
    </source>
</evidence>
<name>A0ABV2AHN0_9EUKA</name>
<protein>
    <submittedName>
        <fullName evidence="1">Uncharacterized protein</fullName>
    </submittedName>
</protein>
<dbReference type="EMBL" id="JBDODL010000221">
    <property type="protein sequence ID" value="MES1919190.1"/>
    <property type="molecule type" value="Genomic_DNA"/>
</dbReference>
<keyword evidence="2" id="KW-1185">Reference proteome</keyword>
<sequence length="127" mass="13809">MYYPNYSCCPSSTIVIVVSPCGSPQFQQYGHDHYSNGQYGGHGHYGPGQYGYGYGPYHPYSTCTTTTEPPTANPMSWVTLVNTTTPVPAVVPSVDESVSKKPTEIVATIAPTFTSPPNINSKKWLKK</sequence>
<evidence type="ECO:0000313" key="1">
    <source>
        <dbReference type="EMBL" id="MES1919190.1"/>
    </source>
</evidence>